<accession>A0A0A9GY50</accession>
<dbReference type="EMBL" id="GBRH01172393">
    <property type="protein sequence ID" value="JAE25503.1"/>
    <property type="molecule type" value="Transcribed_RNA"/>
</dbReference>
<reference evidence="1" key="1">
    <citation type="submission" date="2014-09" db="EMBL/GenBank/DDBJ databases">
        <authorList>
            <person name="Magalhaes I.L.F."/>
            <person name="Oliveira U."/>
            <person name="Santos F.R."/>
            <person name="Vidigal T.H.D.A."/>
            <person name="Brescovit A.D."/>
            <person name="Santos A.J."/>
        </authorList>
    </citation>
    <scope>NUCLEOTIDE SEQUENCE</scope>
    <source>
        <tissue evidence="1">Shoot tissue taken approximately 20 cm above the soil surface</tissue>
    </source>
</reference>
<evidence type="ECO:0000313" key="1">
    <source>
        <dbReference type="EMBL" id="JAE25503.1"/>
    </source>
</evidence>
<reference evidence="1" key="2">
    <citation type="journal article" date="2015" name="Data Brief">
        <title>Shoot transcriptome of the giant reed, Arundo donax.</title>
        <authorList>
            <person name="Barrero R.A."/>
            <person name="Guerrero F.D."/>
            <person name="Moolhuijzen P."/>
            <person name="Goolsby J.A."/>
            <person name="Tidwell J."/>
            <person name="Bellgard S.E."/>
            <person name="Bellgard M.I."/>
        </authorList>
    </citation>
    <scope>NUCLEOTIDE SEQUENCE</scope>
    <source>
        <tissue evidence="1">Shoot tissue taken approximately 20 cm above the soil surface</tissue>
    </source>
</reference>
<name>A0A0A9GY50_ARUDO</name>
<sequence length="80" mass="8577">MCILNMSLCFENEPLLKKHSCDACCPRFAGLEGECLKLLCEPPGVRGVSGLEGECLKLLCEPSGVRGVSGFKGECLKLLC</sequence>
<dbReference type="AlphaFoldDB" id="A0A0A9GY50"/>
<proteinExistence type="predicted"/>
<organism evidence="1">
    <name type="scientific">Arundo donax</name>
    <name type="common">Giant reed</name>
    <name type="synonym">Donax arundinaceus</name>
    <dbReference type="NCBI Taxonomy" id="35708"/>
    <lineage>
        <taxon>Eukaryota</taxon>
        <taxon>Viridiplantae</taxon>
        <taxon>Streptophyta</taxon>
        <taxon>Embryophyta</taxon>
        <taxon>Tracheophyta</taxon>
        <taxon>Spermatophyta</taxon>
        <taxon>Magnoliopsida</taxon>
        <taxon>Liliopsida</taxon>
        <taxon>Poales</taxon>
        <taxon>Poaceae</taxon>
        <taxon>PACMAD clade</taxon>
        <taxon>Arundinoideae</taxon>
        <taxon>Arundineae</taxon>
        <taxon>Arundo</taxon>
    </lineage>
</organism>
<protein>
    <submittedName>
        <fullName evidence="1">Uncharacterized protein</fullName>
    </submittedName>
</protein>